<evidence type="ECO:0000313" key="2">
    <source>
        <dbReference type="EMBL" id="EGU46284.1"/>
    </source>
</evidence>
<evidence type="ECO:0000313" key="3">
    <source>
        <dbReference type="Proteomes" id="UP000004605"/>
    </source>
</evidence>
<proteinExistence type="predicted"/>
<keyword evidence="3" id="KW-1185">Reference proteome</keyword>
<evidence type="ECO:0000256" key="1">
    <source>
        <dbReference type="SAM" id="Phobius"/>
    </source>
</evidence>
<name>F9RYS4_9VIBR</name>
<dbReference type="Proteomes" id="UP000004605">
    <property type="component" value="Unassembled WGS sequence"/>
</dbReference>
<organism evidence="2 3">
    <name type="scientific">Vibrio ichthyoenteri ATCC 700023</name>
    <dbReference type="NCBI Taxonomy" id="870968"/>
    <lineage>
        <taxon>Bacteria</taxon>
        <taxon>Pseudomonadati</taxon>
        <taxon>Pseudomonadota</taxon>
        <taxon>Gammaproteobacteria</taxon>
        <taxon>Vibrionales</taxon>
        <taxon>Vibrionaceae</taxon>
        <taxon>Vibrio</taxon>
    </lineage>
</organism>
<comment type="caution">
    <text evidence="2">The sequence shown here is derived from an EMBL/GenBank/DDBJ whole genome shotgun (WGS) entry which is preliminary data.</text>
</comment>
<sequence length="122" mass="13888">MGKTVSVVAVLFLVMGYFSYQYWVVKPQHVEQQAKSMVLQIAYGEQWFNPLKHSDENPIYHTTLEVNSSYDGVAYADAKIEYVDDQKTLCKTIRFQFAIDSLNDYHLLSQSDCAMGSSEKSG</sequence>
<keyword evidence="1" id="KW-0472">Membrane</keyword>
<reference evidence="2 3" key="1">
    <citation type="journal article" date="2012" name="Int. J. Syst. Evol. Microbiol.">
        <title>Vibrio caribbeanicus sp. nov., isolated from the marine sponge Scleritoderma cyanea.</title>
        <authorList>
            <person name="Hoffmann M."/>
            <person name="Monday S.R."/>
            <person name="Allard M.W."/>
            <person name="Strain E.A."/>
            <person name="Whittaker P."/>
            <person name="Naum M."/>
            <person name="McCarthy P.J."/>
            <person name="Lopez J.V."/>
            <person name="Fischer M."/>
            <person name="Brown E.W."/>
        </authorList>
    </citation>
    <scope>NUCLEOTIDE SEQUENCE [LARGE SCALE GENOMIC DNA]</scope>
    <source>
        <strain evidence="2 3">ATCC 700023</strain>
    </source>
</reference>
<protein>
    <submittedName>
        <fullName evidence="2">Uncharacterized protein</fullName>
    </submittedName>
</protein>
<keyword evidence="1" id="KW-0812">Transmembrane</keyword>
<gene>
    <name evidence="2" type="ORF">VII00023_11866</name>
</gene>
<dbReference type="EMBL" id="AFWF01000040">
    <property type="protein sequence ID" value="EGU46284.1"/>
    <property type="molecule type" value="Genomic_DNA"/>
</dbReference>
<keyword evidence="1" id="KW-1133">Transmembrane helix</keyword>
<dbReference type="OrthoDB" id="5878041at2"/>
<dbReference type="AlphaFoldDB" id="F9RYS4"/>
<accession>F9RYS4</accession>
<feature type="transmembrane region" description="Helical" evidence="1">
    <location>
        <begin position="6"/>
        <end position="25"/>
    </location>
</feature>
<dbReference type="RefSeq" id="WP_006711000.1">
    <property type="nucleotide sequence ID" value="NZ_AFWF01000040.1"/>
</dbReference>